<dbReference type="Pfam" id="PF03206">
    <property type="entry name" value="NifW"/>
    <property type="match status" value="1"/>
</dbReference>
<evidence type="ECO:0000256" key="4">
    <source>
        <dbReference type="ARBA" id="ARBA00016274"/>
    </source>
</evidence>
<evidence type="ECO:0000256" key="5">
    <source>
        <dbReference type="ARBA" id="ARBA00023231"/>
    </source>
</evidence>
<comment type="similarity">
    <text evidence="2 6">Belongs to the NifW family.</text>
</comment>
<name>A0A944QVE4_9GAMM</name>
<dbReference type="AlphaFoldDB" id="A0A944QVE4"/>
<sequence>MNESEFDLDMDELSSAEDFLDYFGIAYDPSVVHVNRLHILQRFHDYLDGVEEMPGSDEEKHALYAGMLDSAYHDFVTSDALTEKVFKVFHRHEPVSVKVPLPDLTRQVETVAPKV</sequence>
<evidence type="ECO:0000256" key="1">
    <source>
        <dbReference type="ARBA" id="ARBA00002247"/>
    </source>
</evidence>
<accession>A0A944QVE4</accession>
<dbReference type="EMBL" id="JAHHGM010000028">
    <property type="protein sequence ID" value="MBT2991142.1"/>
    <property type="molecule type" value="Genomic_DNA"/>
</dbReference>
<comment type="caution">
    <text evidence="7">The sequence shown here is derived from an EMBL/GenBank/DDBJ whole genome shotgun (WGS) entry which is preliminary data.</text>
</comment>
<evidence type="ECO:0000256" key="6">
    <source>
        <dbReference type="HAMAP-Rule" id="MF_00529"/>
    </source>
</evidence>
<dbReference type="GO" id="GO:0009399">
    <property type="term" value="P:nitrogen fixation"/>
    <property type="evidence" value="ECO:0007669"/>
    <property type="project" value="UniProtKB-UniRule"/>
</dbReference>
<evidence type="ECO:0000256" key="3">
    <source>
        <dbReference type="ARBA" id="ARBA00011284"/>
    </source>
</evidence>
<dbReference type="Proteomes" id="UP000770889">
    <property type="component" value="Unassembled WGS sequence"/>
</dbReference>
<evidence type="ECO:0000313" key="8">
    <source>
        <dbReference type="Proteomes" id="UP000770889"/>
    </source>
</evidence>
<organism evidence="7 8">
    <name type="scientific">Candidatus Thiodiazotropha taylori</name>
    <dbReference type="NCBI Taxonomy" id="2792791"/>
    <lineage>
        <taxon>Bacteria</taxon>
        <taxon>Pseudomonadati</taxon>
        <taxon>Pseudomonadota</taxon>
        <taxon>Gammaproteobacteria</taxon>
        <taxon>Chromatiales</taxon>
        <taxon>Sedimenticolaceae</taxon>
        <taxon>Candidatus Thiodiazotropha</taxon>
    </lineage>
</organism>
<dbReference type="InterPro" id="IPR004893">
    <property type="entry name" value="NifW"/>
</dbReference>
<protein>
    <recommendedName>
        <fullName evidence="4 6">Nitrogenase-stabilizing/protective protein NifW</fullName>
    </recommendedName>
</protein>
<proteinExistence type="inferred from homology"/>
<dbReference type="HAMAP" id="MF_00529">
    <property type="entry name" value="NifW"/>
    <property type="match status" value="1"/>
</dbReference>
<comment type="function">
    <text evidence="1 6">May protect the nitrogenase Fe-Mo protein from oxidative damage.</text>
</comment>
<reference evidence="7 8" key="1">
    <citation type="submission" date="2021-05" db="EMBL/GenBank/DDBJ databases">
        <title>Genetic and Functional Diversity in Clade A Lucinid endosymbionts from the Bahamas.</title>
        <authorList>
            <person name="Giani N.M."/>
            <person name="Engel A.S."/>
            <person name="Campbell B.J."/>
        </authorList>
    </citation>
    <scope>NUCLEOTIDE SEQUENCE [LARGE SCALE GENOMIC DNA]</scope>
    <source>
        <strain evidence="7">LUC16012Gg_MoonRockCtena</strain>
    </source>
</reference>
<evidence type="ECO:0000256" key="2">
    <source>
        <dbReference type="ARBA" id="ARBA00008351"/>
    </source>
</evidence>
<keyword evidence="5 6" id="KW-0535">Nitrogen fixation</keyword>
<evidence type="ECO:0000313" key="7">
    <source>
        <dbReference type="EMBL" id="MBT2991142.1"/>
    </source>
</evidence>
<gene>
    <name evidence="6" type="primary">nifW</name>
    <name evidence="7" type="ORF">KME65_19450</name>
</gene>
<comment type="subunit">
    <text evidence="3 6">Homotrimer; associates with NifD.</text>
</comment>
<dbReference type="PIRSF" id="PIRSF005790">
    <property type="entry name" value="NifW"/>
    <property type="match status" value="1"/>
</dbReference>